<reference evidence="1 2" key="1">
    <citation type="submission" date="2015-01" db="EMBL/GenBank/DDBJ databases">
        <title>Evolution of Trichinella species and genotypes.</title>
        <authorList>
            <person name="Korhonen P.K."/>
            <person name="Edoardo P."/>
            <person name="Giuseppe L.R."/>
            <person name="Gasser R.B."/>
        </authorList>
    </citation>
    <scope>NUCLEOTIDE SEQUENCE [LARGE SCALE GENOMIC DNA]</scope>
    <source>
        <strain evidence="1">ISS13</strain>
    </source>
</reference>
<name>A0A0V1EP98_TRIPS</name>
<accession>A0A0V1EP98</accession>
<organism evidence="1 2">
    <name type="scientific">Trichinella pseudospiralis</name>
    <name type="common">Parasitic roundworm</name>
    <dbReference type="NCBI Taxonomy" id="6337"/>
    <lineage>
        <taxon>Eukaryota</taxon>
        <taxon>Metazoa</taxon>
        <taxon>Ecdysozoa</taxon>
        <taxon>Nematoda</taxon>
        <taxon>Enoplea</taxon>
        <taxon>Dorylaimia</taxon>
        <taxon>Trichinellida</taxon>
        <taxon>Trichinellidae</taxon>
        <taxon>Trichinella</taxon>
    </lineage>
</organism>
<gene>
    <name evidence="1" type="ORF">T4A_1749</name>
</gene>
<proteinExistence type="predicted"/>
<sequence>MRSRHILFDRGLNFQACFSFANYVSTTTTTTTTSSSSSLIMRPDLYIVKWCKLMPFSGLSKRIALK</sequence>
<protein>
    <submittedName>
        <fullName evidence="1">Uncharacterized protein</fullName>
    </submittedName>
</protein>
<comment type="caution">
    <text evidence="1">The sequence shown here is derived from an EMBL/GenBank/DDBJ whole genome shotgun (WGS) entry which is preliminary data.</text>
</comment>
<evidence type="ECO:0000313" key="1">
    <source>
        <dbReference type="EMBL" id="KRY75298.1"/>
    </source>
</evidence>
<dbReference type="AlphaFoldDB" id="A0A0V1EP98"/>
<dbReference type="Proteomes" id="UP000054632">
    <property type="component" value="Unassembled WGS sequence"/>
</dbReference>
<evidence type="ECO:0000313" key="2">
    <source>
        <dbReference type="Proteomes" id="UP000054632"/>
    </source>
</evidence>
<dbReference type="EMBL" id="JYDR01000019">
    <property type="protein sequence ID" value="KRY75298.1"/>
    <property type="molecule type" value="Genomic_DNA"/>
</dbReference>